<accession>A0ACB9KJ62</accession>
<name>A0ACB9KJ62_BAUVA</name>
<comment type="caution">
    <text evidence="1">The sequence shown here is derived from an EMBL/GenBank/DDBJ whole genome shotgun (WGS) entry which is preliminary data.</text>
</comment>
<reference evidence="1 2" key="1">
    <citation type="journal article" date="2022" name="DNA Res.">
        <title>Chromosomal-level genome assembly of the orchid tree Bauhinia variegata (Leguminosae; Cercidoideae) supports the allotetraploid origin hypothesis of Bauhinia.</title>
        <authorList>
            <person name="Zhong Y."/>
            <person name="Chen Y."/>
            <person name="Zheng D."/>
            <person name="Pang J."/>
            <person name="Liu Y."/>
            <person name="Luo S."/>
            <person name="Meng S."/>
            <person name="Qian L."/>
            <person name="Wei D."/>
            <person name="Dai S."/>
            <person name="Zhou R."/>
        </authorList>
    </citation>
    <scope>NUCLEOTIDE SEQUENCE [LARGE SCALE GENOMIC DNA]</scope>
    <source>
        <strain evidence="1">BV-YZ2020</strain>
    </source>
</reference>
<evidence type="ECO:0000313" key="1">
    <source>
        <dbReference type="EMBL" id="KAI4297191.1"/>
    </source>
</evidence>
<organism evidence="1 2">
    <name type="scientific">Bauhinia variegata</name>
    <name type="common">Purple orchid tree</name>
    <name type="synonym">Phanera variegata</name>
    <dbReference type="NCBI Taxonomy" id="167791"/>
    <lineage>
        <taxon>Eukaryota</taxon>
        <taxon>Viridiplantae</taxon>
        <taxon>Streptophyta</taxon>
        <taxon>Embryophyta</taxon>
        <taxon>Tracheophyta</taxon>
        <taxon>Spermatophyta</taxon>
        <taxon>Magnoliopsida</taxon>
        <taxon>eudicotyledons</taxon>
        <taxon>Gunneridae</taxon>
        <taxon>Pentapetalae</taxon>
        <taxon>rosids</taxon>
        <taxon>fabids</taxon>
        <taxon>Fabales</taxon>
        <taxon>Fabaceae</taxon>
        <taxon>Cercidoideae</taxon>
        <taxon>Cercideae</taxon>
        <taxon>Bauhiniinae</taxon>
        <taxon>Bauhinia</taxon>
    </lineage>
</organism>
<protein>
    <submittedName>
        <fullName evidence="1">Uncharacterized protein</fullName>
    </submittedName>
</protein>
<sequence length="424" mass="47196">MSVGGGAGDPALASSNHYSFLRDNRPYPNSANITIQMTTLPFFISLFIFLSILPYTTSNPVCDSYLTCGNESPNIQFPFSIRDRNPGKRCGYPGFELSCHKDRALLSIPNAGNFVVTNIFSDSVLIDDTDGCFPKRFLDQNVSLEGTPFEWGEDYHLVYLTFLKCSNLTDWDPSEHVPCLGSSYNNSDVVLLFPNEHSEMEWNSSCQVISSAWIPMSYSRRWYFSDDIYSEIELKWSKPDCGMCDPYEQCGFVGETSLDVTCYLRNITSPTLRYDANKDSSAGSAFGKAIGIAVAAIICLMLMQCLACGRSHRQQPQASLELPTLIAPEPPFFAVTAVGLDRSIIETYPKIEVSESGALPDPNDNVCSICLCEYQPKETLRSIPYCNHYFHLNCLDEWLKMNATCPLCRNLLPGSSLSMLSTSS</sequence>
<evidence type="ECO:0000313" key="2">
    <source>
        <dbReference type="Proteomes" id="UP000828941"/>
    </source>
</evidence>
<keyword evidence="2" id="KW-1185">Reference proteome</keyword>
<dbReference type="Proteomes" id="UP000828941">
    <property type="component" value="Chromosome 14"/>
</dbReference>
<proteinExistence type="predicted"/>
<gene>
    <name evidence="1" type="ORF">L6164_037090</name>
</gene>
<dbReference type="EMBL" id="CM039439">
    <property type="protein sequence ID" value="KAI4297191.1"/>
    <property type="molecule type" value="Genomic_DNA"/>
</dbReference>